<accession>A0AA88DB58</accession>
<name>A0AA88DB58_FICCA</name>
<evidence type="ECO:0000313" key="1">
    <source>
        <dbReference type="EMBL" id="GMN51355.1"/>
    </source>
</evidence>
<dbReference type="EMBL" id="BTGU01000037">
    <property type="protein sequence ID" value="GMN51355.1"/>
    <property type="molecule type" value="Genomic_DNA"/>
</dbReference>
<dbReference type="AlphaFoldDB" id="A0AA88DB58"/>
<organism evidence="1 2">
    <name type="scientific">Ficus carica</name>
    <name type="common">Common fig</name>
    <dbReference type="NCBI Taxonomy" id="3494"/>
    <lineage>
        <taxon>Eukaryota</taxon>
        <taxon>Viridiplantae</taxon>
        <taxon>Streptophyta</taxon>
        <taxon>Embryophyta</taxon>
        <taxon>Tracheophyta</taxon>
        <taxon>Spermatophyta</taxon>
        <taxon>Magnoliopsida</taxon>
        <taxon>eudicotyledons</taxon>
        <taxon>Gunneridae</taxon>
        <taxon>Pentapetalae</taxon>
        <taxon>rosids</taxon>
        <taxon>fabids</taxon>
        <taxon>Rosales</taxon>
        <taxon>Moraceae</taxon>
        <taxon>Ficeae</taxon>
        <taxon>Ficus</taxon>
    </lineage>
</organism>
<protein>
    <submittedName>
        <fullName evidence="1">Uncharacterized protein</fullName>
    </submittedName>
</protein>
<sequence length="96" mass="10591">MFNHPRAAACTRSPAVTISGGASGTDKKLISGEWQWLKVRRRGHEISDLRSVKVIITGAGSLTLWTTDSPCLSITQSIAVILYLCLRYQLMHNSTF</sequence>
<gene>
    <name evidence="1" type="ORF">TIFTF001_020495</name>
</gene>
<comment type="caution">
    <text evidence="1">The sequence shown here is derived from an EMBL/GenBank/DDBJ whole genome shotgun (WGS) entry which is preliminary data.</text>
</comment>
<dbReference type="Proteomes" id="UP001187192">
    <property type="component" value="Unassembled WGS sequence"/>
</dbReference>
<reference evidence="1" key="1">
    <citation type="submission" date="2023-07" db="EMBL/GenBank/DDBJ databases">
        <title>draft genome sequence of fig (Ficus carica).</title>
        <authorList>
            <person name="Takahashi T."/>
            <person name="Nishimura K."/>
        </authorList>
    </citation>
    <scope>NUCLEOTIDE SEQUENCE</scope>
</reference>
<evidence type="ECO:0000313" key="2">
    <source>
        <dbReference type="Proteomes" id="UP001187192"/>
    </source>
</evidence>
<proteinExistence type="predicted"/>
<keyword evidence="2" id="KW-1185">Reference proteome</keyword>